<organism evidence="2 3">
    <name type="scientific">Calycina marina</name>
    <dbReference type="NCBI Taxonomy" id="1763456"/>
    <lineage>
        <taxon>Eukaryota</taxon>
        <taxon>Fungi</taxon>
        <taxon>Dikarya</taxon>
        <taxon>Ascomycota</taxon>
        <taxon>Pezizomycotina</taxon>
        <taxon>Leotiomycetes</taxon>
        <taxon>Helotiales</taxon>
        <taxon>Pezizellaceae</taxon>
        <taxon>Calycina</taxon>
    </lineage>
</organism>
<dbReference type="OrthoDB" id="3438628at2759"/>
<reference evidence="2" key="1">
    <citation type="journal article" date="2021" name="IMA Fungus">
        <title>Genomic characterization of three marine fungi, including Emericellopsis atlantica sp. nov. with signatures of a generalist lifestyle and marine biomass degradation.</title>
        <authorList>
            <person name="Hagestad O.C."/>
            <person name="Hou L."/>
            <person name="Andersen J.H."/>
            <person name="Hansen E.H."/>
            <person name="Altermark B."/>
            <person name="Li C."/>
            <person name="Kuhnert E."/>
            <person name="Cox R.J."/>
            <person name="Crous P.W."/>
            <person name="Spatafora J.W."/>
            <person name="Lail K."/>
            <person name="Amirebrahimi M."/>
            <person name="Lipzen A."/>
            <person name="Pangilinan J."/>
            <person name="Andreopoulos W."/>
            <person name="Hayes R.D."/>
            <person name="Ng V."/>
            <person name="Grigoriev I.V."/>
            <person name="Jackson S.A."/>
            <person name="Sutton T.D.S."/>
            <person name="Dobson A.D.W."/>
            <person name="Rama T."/>
        </authorList>
    </citation>
    <scope>NUCLEOTIDE SEQUENCE</scope>
    <source>
        <strain evidence="2">TRa3180A</strain>
    </source>
</reference>
<accession>A0A9P8CH70</accession>
<dbReference type="EMBL" id="MU253786">
    <property type="protein sequence ID" value="KAG9246973.1"/>
    <property type="molecule type" value="Genomic_DNA"/>
</dbReference>
<evidence type="ECO:0000256" key="1">
    <source>
        <dbReference type="SAM" id="MobiDB-lite"/>
    </source>
</evidence>
<comment type="caution">
    <text evidence="2">The sequence shown here is derived from an EMBL/GenBank/DDBJ whole genome shotgun (WGS) entry which is preliminary data.</text>
</comment>
<feature type="compositionally biased region" description="Basic and acidic residues" evidence="1">
    <location>
        <begin position="172"/>
        <end position="182"/>
    </location>
</feature>
<feature type="region of interest" description="Disordered" evidence="1">
    <location>
        <begin position="141"/>
        <end position="222"/>
    </location>
</feature>
<gene>
    <name evidence="2" type="ORF">BJ878DRAFT_477793</name>
</gene>
<evidence type="ECO:0000313" key="3">
    <source>
        <dbReference type="Proteomes" id="UP000887226"/>
    </source>
</evidence>
<keyword evidence="3" id="KW-1185">Reference proteome</keyword>
<dbReference type="Proteomes" id="UP000887226">
    <property type="component" value="Unassembled WGS sequence"/>
</dbReference>
<dbReference type="AlphaFoldDB" id="A0A9P8CH70"/>
<sequence>MVPREHEWSPFETQLLLALMSRGVHRPPGFHKNDDSRQLRATAHFETASQLNDALNGEGRAFGRDVNEREVSRMIDRLLEEKKGVLGHGGIMERQRVPRITRTIRMAFERHKKLDFDGSEREWEEWRKYEVMEKKRISAGGKPRIGTLEEPGPAVQEGADRRRVDSGVGLSRADDANERVDHWAQANNASPLNETDIDAPAPRLYPSIETDAAAEPRFASRS</sequence>
<proteinExistence type="predicted"/>
<evidence type="ECO:0000313" key="2">
    <source>
        <dbReference type="EMBL" id="KAG9246973.1"/>
    </source>
</evidence>
<protein>
    <submittedName>
        <fullName evidence="2">Uncharacterized protein</fullName>
    </submittedName>
</protein>
<name>A0A9P8CH70_9HELO</name>